<dbReference type="EMBL" id="RSCD01000004">
    <property type="protein sequence ID" value="RSH93442.1"/>
    <property type="molecule type" value="Genomic_DNA"/>
</dbReference>
<dbReference type="OrthoDB" id="2570790at2759"/>
<feature type="compositionally biased region" description="Low complexity" evidence="1">
    <location>
        <begin position="326"/>
        <end position="335"/>
    </location>
</feature>
<name>A0A427YQT0_9TREE</name>
<dbReference type="Proteomes" id="UP000279259">
    <property type="component" value="Unassembled WGS sequence"/>
</dbReference>
<accession>A0A427YQT0</accession>
<dbReference type="InterPro" id="IPR013877">
    <property type="entry name" value="YAP-bd/ALF4/Glomulin"/>
</dbReference>
<feature type="region of interest" description="Disordered" evidence="1">
    <location>
        <begin position="303"/>
        <end position="340"/>
    </location>
</feature>
<organism evidence="2 3">
    <name type="scientific">Saitozyma podzolica</name>
    <dbReference type="NCBI Taxonomy" id="1890683"/>
    <lineage>
        <taxon>Eukaryota</taxon>
        <taxon>Fungi</taxon>
        <taxon>Dikarya</taxon>
        <taxon>Basidiomycota</taxon>
        <taxon>Agaricomycotina</taxon>
        <taxon>Tremellomycetes</taxon>
        <taxon>Tremellales</taxon>
        <taxon>Trimorphomycetaceae</taxon>
        <taxon>Saitozyma</taxon>
    </lineage>
</organism>
<dbReference type="AlphaFoldDB" id="A0A427YQT0"/>
<dbReference type="Pfam" id="PF08568">
    <property type="entry name" value="Kinetochor_Ybp2"/>
    <property type="match status" value="1"/>
</dbReference>
<protein>
    <submittedName>
        <fullName evidence="2">Uncharacterized protein</fullName>
    </submittedName>
</protein>
<evidence type="ECO:0000256" key="1">
    <source>
        <dbReference type="SAM" id="MobiDB-lite"/>
    </source>
</evidence>
<feature type="compositionally biased region" description="Basic and acidic residues" evidence="1">
    <location>
        <begin position="623"/>
        <end position="635"/>
    </location>
</feature>
<evidence type="ECO:0000313" key="3">
    <source>
        <dbReference type="Proteomes" id="UP000279259"/>
    </source>
</evidence>
<feature type="region of interest" description="Disordered" evidence="1">
    <location>
        <begin position="600"/>
        <end position="640"/>
    </location>
</feature>
<dbReference type="InterPro" id="IPR016024">
    <property type="entry name" value="ARM-type_fold"/>
</dbReference>
<keyword evidence="3" id="KW-1185">Reference proteome</keyword>
<feature type="compositionally biased region" description="Low complexity" evidence="1">
    <location>
        <begin position="610"/>
        <end position="622"/>
    </location>
</feature>
<gene>
    <name evidence="2" type="ORF">EHS25_007798</name>
</gene>
<feature type="compositionally biased region" description="Pro residues" evidence="1">
    <location>
        <begin position="309"/>
        <end position="325"/>
    </location>
</feature>
<proteinExistence type="predicted"/>
<dbReference type="STRING" id="1890683.A0A427YQT0"/>
<reference evidence="2 3" key="1">
    <citation type="submission" date="2018-11" db="EMBL/GenBank/DDBJ databases">
        <title>Genome sequence of Saitozyma podzolica DSM 27192.</title>
        <authorList>
            <person name="Aliyu H."/>
            <person name="Gorte O."/>
            <person name="Ochsenreither K."/>
        </authorList>
    </citation>
    <scope>NUCLEOTIDE SEQUENCE [LARGE SCALE GENOMIC DNA]</scope>
    <source>
        <strain evidence="2 3">DSM 27192</strain>
    </source>
</reference>
<evidence type="ECO:0000313" key="2">
    <source>
        <dbReference type="EMBL" id="RSH93442.1"/>
    </source>
</evidence>
<comment type="caution">
    <text evidence="2">The sequence shown here is derived from an EMBL/GenBank/DDBJ whole genome shotgun (WGS) entry which is preliminary data.</text>
</comment>
<dbReference type="SUPFAM" id="SSF48371">
    <property type="entry name" value="ARM repeat"/>
    <property type="match status" value="1"/>
</dbReference>
<sequence length="662" mass="72556">MASLGLGDISEALKQVLSASDESSFLQLLEKNLSADSQDVRRATIDTLYDLLTDPTAEDLQSRRTFVLSDTSLTLLPLFLSFFSLAPWSTTSLSLLLAQYAQPKEVVLALDEALRDIEERAVRFDVSDNEDEQGEEPVDDGLNVGELVGQLEVVLKCFVVALPRLPNARSTPTLLNLSDSLLSLLQIIAPECDPAQSRQLLISTSELVSTAWVWSQTTSDKGGEQRHCPRDGSRVADSHLPSQAILTQILFGATYLFGRNVDADLLKSWFFNTFPRLDLHRSNTGADQDRGGIEALEKVLVSRPLGASDPPPNPFPVDSPLPPHPLASSHCLSHSQDTSDTLSIDPSTLLSNLTARSHLSPTSIHTAYASLLLLASSLVLRPESLPAQRPPLDTHMDLLVSALGSGLVDATTTWIWDSVNFADPGDVSLEVGKGLVEVLVPLIAFERDPGTRLALWKLVGALIDKVPRGAAQIDIFQDLLDPSNPFEQIRVETLSLVREQLHKSAQSGSGDESSTPTLFQPSLLTVLPTTAPDLSLSAEQFLSSPEASYLISLLDTLRIFYSLDKAGTSGIRNSEWKDTVLGRLIVPIKERCERWHTELGETSVEQVRPAQGQGQEQEQEQAQGHERHEHEHEHGAMASEEEFLLMRLEDAVGRLQEVLERP</sequence>